<keyword evidence="12" id="KW-1185">Reference proteome</keyword>
<dbReference type="EC" id="2.7.7.49" evidence="1"/>
<dbReference type="RefSeq" id="WP_152298929.1">
    <property type="nucleotide sequence ID" value="NZ_CP041166.1"/>
</dbReference>
<dbReference type="InterPro" id="IPR000123">
    <property type="entry name" value="Reverse_transcriptase_msDNA"/>
</dbReference>
<dbReference type="Pfam" id="PF00078">
    <property type="entry name" value="RVT_1"/>
    <property type="match status" value="1"/>
</dbReference>
<proteinExistence type="inferred from homology"/>
<dbReference type="PROSITE" id="PS50878">
    <property type="entry name" value="RT_POL"/>
    <property type="match status" value="1"/>
</dbReference>
<evidence type="ECO:0000256" key="3">
    <source>
        <dbReference type="ARBA" id="ARBA00022695"/>
    </source>
</evidence>
<evidence type="ECO:0000256" key="5">
    <source>
        <dbReference type="ARBA" id="ARBA00022842"/>
    </source>
</evidence>
<dbReference type="AlphaFoldDB" id="A0AAJ4A2V9"/>
<dbReference type="InterPro" id="IPR043502">
    <property type="entry name" value="DNA/RNA_pol_sf"/>
</dbReference>
<dbReference type="CDD" id="cd03487">
    <property type="entry name" value="RT_Bac_retron_II"/>
    <property type="match status" value="1"/>
</dbReference>
<feature type="domain" description="Reverse transcriptase" evidence="10">
    <location>
        <begin position="13"/>
        <end position="233"/>
    </location>
</feature>
<dbReference type="KEGG" id="suln:FJR47_02655"/>
<dbReference type="GO" id="GO:0003723">
    <property type="term" value="F:RNA binding"/>
    <property type="evidence" value="ECO:0007669"/>
    <property type="project" value="InterPro"/>
</dbReference>
<reference evidence="12" key="1">
    <citation type="submission" date="2019-06" db="EMBL/GenBank/DDBJ databases">
        <title>Sulfurimonas gotlandica sp. nov., a chemoautotrophic and psychrotolerant epsilonproteobacterium isolated from a pelagic redoxcline, and an emended description of the genus Sulfurimonas.</title>
        <authorList>
            <person name="Wang S."/>
            <person name="Jiang L."/>
            <person name="Shao Z."/>
        </authorList>
    </citation>
    <scope>NUCLEOTIDE SEQUENCE [LARGE SCALE GENOMIC DNA]</scope>
    <source>
        <strain evidence="12">1-1N</strain>
    </source>
</reference>
<organism evidence="11 12">
    <name type="scientific">Sulfurimonas xiamenensis</name>
    <dbReference type="NCBI Taxonomy" id="2590021"/>
    <lineage>
        <taxon>Bacteria</taxon>
        <taxon>Pseudomonadati</taxon>
        <taxon>Campylobacterota</taxon>
        <taxon>Epsilonproteobacteria</taxon>
        <taxon>Campylobacterales</taxon>
        <taxon>Sulfurimonadaceae</taxon>
        <taxon>Sulfurimonas</taxon>
    </lineage>
</organism>
<evidence type="ECO:0000256" key="1">
    <source>
        <dbReference type="ARBA" id="ARBA00012493"/>
    </source>
</evidence>
<keyword evidence="2" id="KW-0808">Transferase</keyword>
<evidence type="ECO:0000259" key="10">
    <source>
        <dbReference type="PROSITE" id="PS50878"/>
    </source>
</evidence>
<keyword evidence="6 11" id="KW-0695">RNA-directed DNA polymerase</keyword>
<evidence type="ECO:0000313" key="12">
    <source>
        <dbReference type="Proteomes" id="UP000326061"/>
    </source>
</evidence>
<dbReference type="InterPro" id="IPR051083">
    <property type="entry name" value="GrpII_Intron_Splice-Mob/Def"/>
</dbReference>
<keyword evidence="4" id="KW-0479">Metal-binding</keyword>
<dbReference type="GO" id="GO:0051607">
    <property type="term" value="P:defense response to virus"/>
    <property type="evidence" value="ECO:0007669"/>
    <property type="project" value="UniProtKB-KW"/>
</dbReference>
<dbReference type="EMBL" id="CP041166">
    <property type="protein sequence ID" value="QFR42866.1"/>
    <property type="molecule type" value="Genomic_DNA"/>
</dbReference>
<evidence type="ECO:0000313" key="11">
    <source>
        <dbReference type="EMBL" id="QFR42866.1"/>
    </source>
</evidence>
<evidence type="ECO:0000256" key="6">
    <source>
        <dbReference type="ARBA" id="ARBA00022918"/>
    </source>
</evidence>
<dbReference type="GO" id="GO:0046872">
    <property type="term" value="F:metal ion binding"/>
    <property type="evidence" value="ECO:0007669"/>
    <property type="project" value="UniProtKB-KW"/>
</dbReference>
<dbReference type="PANTHER" id="PTHR34047">
    <property type="entry name" value="NUCLEAR INTRON MATURASE 1, MITOCHONDRIAL-RELATED"/>
    <property type="match status" value="1"/>
</dbReference>
<evidence type="ECO:0000256" key="2">
    <source>
        <dbReference type="ARBA" id="ARBA00022679"/>
    </source>
</evidence>
<dbReference type="PRINTS" id="PR00866">
    <property type="entry name" value="RNADNAPOLMS"/>
</dbReference>
<accession>A0AAJ4A2V9</accession>
<sequence>MHKIEEFYHSHKKIFEYALYQIRTKGYSEKIITKKNGGQRKLNIPPTFAKVVQKKLNTLLQDIYIPPKPVHGFIKSYKFDTKNIVSNALKHTKKSIVINVDIENFFNTVNFGRVRGLFISKPFEIDKDIATRLAQLTVFNNELPQGAPTSPIITNLICKKMDFQLLKVAKENSLVFSRYADDITFSTNKQNINIENIISDIEQVIVDNGFKINTSKTRVQLQNQTQTVTGLKVNQKVNLDRKYIRQIRSMLFSWYTDGLKEAAEKHFEKFNKQPDKYLTDLESSFKNILIGKINFLGQVKGRDNFLYIKYRHTFYLLDSNFSLSKKLNEFEKLDLNHLNQRCVTTIFTQIYSSILVFTEGITDIMYMKKALKYFQEKGKYEGLHLRYCNLESWSNVSNIHKVFYENQKDLSIINMRKCILPYVKDDLKFCFILDADDRNIKQYFERYKHTNYFLIDDDRSGYIEKLFEQGIVIDKIKKLGYTIDTTKEGLQKSTIKALKEYVSSELVTEEAIHSIPSTSYIAYKDKIIKKTDLANFITKDDSVTYDDFESIFVYLDSMKHNKDYVKPLCCNSLY</sequence>
<name>A0AAJ4A2V9_9BACT</name>
<comment type="catalytic activity">
    <reaction evidence="9">
        <text>DNA(n) + a 2'-deoxyribonucleoside 5'-triphosphate = DNA(n+1) + diphosphate</text>
        <dbReference type="Rhea" id="RHEA:22508"/>
        <dbReference type="Rhea" id="RHEA-COMP:17339"/>
        <dbReference type="Rhea" id="RHEA-COMP:17340"/>
        <dbReference type="ChEBI" id="CHEBI:33019"/>
        <dbReference type="ChEBI" id="CHEBI:61560"/>
        <dbReference type="ChEBI" id="CHEBI:173112"/>
        <dbReference type="EC" id="2.7.7.49"/>
    </reaction>
</comment>
<dbReference type="GO" id="GO:0003964">
    <property type="term" value="F:RNA-directed DNA polymerase activity"/>
    <property type="evidence" value="ECO:0007669"/>
    <property type="project" value="UniProtKB-KW"/>
</dbReference>
<dbReference type="Proteomes" id="UP000326061">
    <property type="component" value="Chromosome"/>
</dbReference>
<evidence type="ECO:0000256" key="9">
    <source>
        <dbReference type="ARBA" id="ARBA00048173"/>
    </source>
</evidence>
<comment type="similarity">
    <text evidence="8">Belongs to the bacterial reverse transcriptase family.</text>
</comment>
<keyword evidence="5" id="KW-0460">Magnesium</keyword>
<protein>
    <recommendedName>
        <fullName evidence="1">RNA-directed DNA polymerase</fullName>
        <ecNumber evidence="1">2.7.7.49</ecNumber>
    </recommendedName>
</protein>
<evidence type="ECO:0000256" key="8">
    <source>
        <dbReference type="ARBA" id="ARBA00034120"/>
    </source>
</evidence>
<dbReference type="SUPFAM" id="SSF56672">
    <property type="entry name" value="DNA/RNA polymerases"/>
    <property type="match status" value="1"/>
</dbReference>
<keyword evidence="3" id="KW-0548">Nucleotidyltransferase</keyword>
<keyword evidence="7" id="KW-0051">Antiviral defense</keyword>
<evidence type="ECO:0000256" key="7">
    <source>
        <dbReference type="ARBA" id="ARBA00023118"/>
    </source>
</evidence>
<gene>
    <name evidence="11" type="ORF">FJR47_02655</name>
</gene>
<evidence type="ECO:0000256" key="4">
    <source>
        <dbReference type="ARBA" id="ARBA00022723"/>
    </source>
</evidence>
<dbReference type="InterPro" id="IPR000477">
    <property type="entry name" value="RT_dom"/>
</dbReference>